<dbReference type="OrthoDB" id="9776685at2"/>
<dbReference type="SUPFAM" id="SSF82171">
    <property type="entry name" value="DPP6 N-terminal domain-like"/>
    <property type="match status" value="1"/>
</dbReference>
<evidence type="ECO:0000313" key="5">
    <source>
        <dbReference type="EMBL" id="RJF72532.1"/>
    </source>
</evidence>
<name>A0A418V908_9DEIO</name>
<dbReference type="Proteomes" id="UP000286287">
    <property type="component" value="Unassembled WGS sequence"/>
</dbReference>
<dbReference type="RefSeq" id="WP_119764756.1">
    <property type="nucleotide sequence ID" value="NZ_QYUJ01000014.1"/>
</dbReference>
<dbReference type="InterPro" id="IPR002470">
    <property type="entry name" value="Peptidase_S9A"/>
</dbReference>
<feature type="region of interest" description="Disordered" evidence="3">
    <location>
        <begin position="156"/>
        <end position="177"/>
    </location>
</feature>
<gene>
    <name evidence="5" type="ORF">D3875_14215</name>
</gene>
<dbReference type="PANTHER" id="PTHR42776">
    <property type="entry name" value="SERINE PEPTIDASE S9 FAMILY MEMBER"/>
    <property type="match status" value="1"/>
</dbReference>
<dbReference type="Gene3D" id="2.120.10.30">
    <property type="entry name" value="TolB, C-terminal domain"/>
    <property type="match status" value="2"/>
</dbReference>
<evidence type="ECO:0000259" key="4">
    <source>
        <dbReference type="Pfam" id="PF00326"/>
    </source>
</evidence>
<feature type="domain" description="Peptidase S9 prolyl oligopeptidase catalytic" evidence="4">
    <location>
        <begin position="397"/>
        <end position="608"/>
    </location>
</feature>
<dbReference type="SUPFAM" id="SSF53474">
    <property type="entry name" value="alpha/beta-Hydrolases"/>
    <property type="match status" value="1"/>
</dbReference>
<sequence>MTERISLEALASLPSVVGLNVSNAGNHVAYYADWTGRFELYVQDLRTGERRPLTNGEAPKAIRAGFVWSRDDAFLYFSRDHNGDERQALFQVNVESGEVRALQHDPQSMDYAADVHPDGTRLLVNSTRGGMLNVHQYDVRKDGQGAWTTLTTQKNSTAAGSYSPDGSRLTVNTNESSDLKNSDGYIMNADGSGFRRVLSVKEGSKDSLGHWHPDGQRVAFSSDASGGGRLGLLNVDTGETQWLTPENERIEEYPGRFSPDGRWLAAIRNIDSSMTPVLYDTTTGQERLLMLPSGMATGTAFALGGTHLLLSLNTTSTRPEVLLYDLTNDTYQAIVPADYGNVNPDDFVPGEYVKYPTTDGLHVPAILYRPRDARPGQQYPALIHVHGGPTAQFFMGFDAQAQFLADRGYVILNPNIRGSTGYGVKWRDANLKDWGGRDLQDVAAGAEYLKTLPYVDPERLGIFGGSFGGYMSYLAAVKHPELFKVSVPIVGISDLRKLHDDNSRVMPQLGYYFRSMMGDPVADADLWADRSAITHAHNLKAHMFMMHGTNDPRCPINQARDFRDALIAGGKQEGDDFEYVEFDDEGHGSADIAGKARSYRLLADYLARRL</sequence>
<comment type="caution">
    <text evidence="5">The sequence shown here is derived from an EMBL/GenBank/DDBJ whole genome shotgun (WGS) entry which is preliminary data.</text>
</comment>
<dbReference type="InterPro" id="IPR011659">
    <property type="entry name" value="WD40"/>
</dbReference>
<evidence type="ECO:0000256" key="2">
    <source>
        <dbReference type="ARBA" id="ARBA00022825"/>
    </source>
</evidence>
<dbReference type="Pfam" id="PF00326">
    <property type="entry name" value="Peptidase_S9"/>
    <property type="match status" value="1"/>
</dbReference>
<keyword evidence="6" id="KW-1185">Reference proteome</keyword>
<dbReference type="PRINTS" id="PR00862">
    <property type="entry name" value="PROLIGOPTASE"/>
</dbReference>
<dbReference type="InterPro" id="IPR011042">
    <property type="entry name" value="6-blade_b-propeller_TolB-like"/>
</dbReference>
<dbReference type="AlphaFoldDB" id="A0A418V908"/>
<dbReference type="Pfam" id="PF07676">
    <property type="entry name" value="PD40"/>
    <property type="match status" value="1"/>
</dbReference>
<dbReference type="GO" id="GO:0004252">
    <property type="term" value="F:serine-type endopeptidase activity"/>
    <property type="evidence" value="ECO:0007669"/>
    <property type="project" value="InterPro"/>
</dbReference>
<evidence type="ECO:0000313" key="6">
    <source>
        <dbReference type="Proteomes" id="UP000286287"/>
    </source>
</evidence>
<organism evidence="5 6">
    <name type="scientific">Deinococcus cavernae</name>
    <dbReference type="NCBI Taxonomy" id="2320857"/>
    <lineage>
        <taxon>Bacteria</taxon>
        <taxon>Thermotogati</taxon>
        <taxon>Deinococcota</taxon>
        <taxon>Deinococci</taxon>
        <taxon>Deinococcales</taxon>
        <taxon>Deinococcaceae</taxon>
        <taxon>Deinococcus</taxon>
    </lineage>
</organism>
<reference evidence="5 6" key="1">
    <citation type="submission" date="2018-09" db="EMBL/GenBank/DDBJ databases">
        <authorList>
            <person name="Zhu H."/>
        </authorList>
    </citation>
    <scope>NUCLEOTIDE SEQUENCE [LARGE SCALE GENOMIC DNA]</scope>
    <source>
        <strain evidence="5 6">K2S05-167</strain>
    </source>
</reference>
<keyword evidence="2" id="KW-0720">Serine protease</keyword>
<dbReference type="InterPro" id="IPR001375">
    <property type="entry name" value="Peptidase_S9_cat"/>
</dbReference>
<dbReference type="PANTHER" id="PTHR42776:SF27">
    <property type="entry name" value="DIPEPTIDYL PEPTIDASE FAMILY MEMBER 6"/>
    <property type="match status" value="1"/>
</dbReference>
<proteinExistence type="predicted"/>
<evidence type="ECO:0000256" key="1">
    <source>
        <dbReference type="ARBA" id="ARBA00022801"/>
    </source>
</evidence>
<accession>A0A418V908</accession>
<evidence type="ECO:0000256" key="3">
    <source>
        <dbReference type="SAM" id="MobiDB-lite"/>
    </source>
</evidence>
<keyword evidence="1" id="KW-0378">Hydrolase</keyword>
<protein>
    <submittedName>
        <fullName evidence="5">S9 family peptidase</fullName>
    </submittedName>
</protein>
<dbReference type="InterPro" id="IPR029058">
    <property type="entry name" value="AB_hydrolase_fold"/>
</dbReference>
<dbReference type="GO" id="GO:0006508">
    <property type="term" value="P:proteolysis"/>
    <property type="evidence" value="ECO:0007669"/>
    <property type="project" value="InterPro"/>
</dbReference>
<keyword evidence="2" id="KW-0645">Protease</keyword>
<dbReference type="EMBL" id="QYUJ01000014">
    <property type="protein sequence ID" value="RJF72532.1"/>
    <property type="molecule type" value="Genomic_DNA"/>
</dbReference>
<dbReference type="Gene3D" id="3.40.50.1820">
    <property type="entry name" value="alpha/beta hydrolase"/>
    <property type="match status" value="1"/>
</dbReference>